<dbReference type="SMART" id="SM01356">
    <property type="entry name" value="AP4E_app_platf"/>
    <property type="match status" value="1"/>
</dbReference>
<feature type="compositionally biased region" description="Polar residues" evidence="5">
    <location>
        <begin position="637"/>
        <end position="655"/>
    </location>
</feature>
<evidence type="ECO:0000256" key="2">
    <source>
        <dbReference type="ARBA" id="ARBA00022448"/>
    </source>
</evidence>
<feature type="domain" description="AP-4 complex subunit epsilon-1 C-terminal" evidence="6">
    <location>
        <begin position="710"/>
        <end position="794"/>
    </location>
</feature>
<dbReference type="Pfam" id="PF14807">
    <property type="entry name" value="AP4E_app_platf"/>
    <property type="match status" value="1"/>
</dbReference>
<dbReference type="Proteomes" id="UP001209540">
    <property type="component" value="Unassembled WGS sequence"/>
</dbReference>
<reference evidence="7" key="2">
    <citation type="submission" date="2023-02" db="EMBL/GenBank/DDBJ databases">
        <authorList>
            <consortium name="DOE Joint Genome Institute"/>
            <person name="Mondo S.J."/>
            <person name="Chang Y."/>
            <person name="Wang Y."/>
            <person name="Ahrendt S."/>
            <person name="Andreopoulos W."/>
            <person name="Barry K."/>
            <person name="Beard J."/>
            <person name="Benny G.L."/>
            <person name="Blankenship S."/>
            <person name="Bonito G."/>
            <person name="Cuomo C."/>
            <person name="Desiro A."/>
            <person name="Gervers K.A."/>
            <person name="Hundley H."/>
            <person name="Kuo A."/>
            <person name="LaButti K."/>
            <person name="Lang B.F."/>
            <person name="Lipzen A."/>
            <person name="O'Donnell K."/>
            <person name="Pangilinan J."/>
            <person name="Reynolds N."/>
            <person name="Sandor L."/>
            <person name="Smith M.W."/>
            <person name="Tsang A."/>
            <person name="Grigoriev I.V."/>
            <person name="Stajich J.E."/>
            <person name="Spatafora J.W."/>
        </authorList>
    </citation>
    <scope>NUCLEOTIDE SEQUENCE</scope>
    <source>
        <strain evidence="7">RSA 2281</strain>
    </source>
</reference>
<dbReference type="PANTHER" id="PTHR22780">
    <property type="entry name" value="ADAPTIN, ALPHA/GAMMA/EPSILON"/>
    <property type="match status" value="1"/>
</dbReference>
<sequence>MARVQSLFTSEFLASGQSPEFYSFLKRVTEAKSKAEEHSHVTDELTNLSSKMGLPDVSSARMKDYLIRLIHCFMLGHDVDFGIIYAIMASQSGETATERRVGYLACTLFLRDNHDLGIMLINTLQRDLKSPNFLDRCAALNTICYLHHEEMQSTVLDSVIASMDFPKQMVRRKAALALFCMYQRSPDLIDRVEPFFRGVLVDKDQSVVFVGLSIWKEILCKGQEEAEHYEDMLSVFMQIMNQVMKSNTPRAFQYHGVSAPWAQVACLQILGTYIKHGVGSQQELYHLTTECLSLVARKVDAAYAVILECIRLLNSMDTLFLESMVSTEDRNPFQILDSFIRSTNHNLKYLGLLGMGETDQNLWLEEWRDGSLLVDAIEIAGDDNTLAFKALDILDQVVKESTMLHAIAPKIIKAMENNPGPVVQTRIAYCFDLTYTEVVGSWYLETVIPILSSIRKNLEEEYISTICERIKNELEDEIESTELRDTAVSSFYKVLKTNNQDHFSPVLLDLAFSSLGEYAYLCSTCSEADAMWQLQKWIMIIKDDFQQLHALQAIKHCMTRSKTWHADLKEILNMFRRSPVFEKQIIAREMLDMIEDSQFEKMLKDTNMVNSLAGPTKLLANPNRPQKPSQFMDEDTSSAQSFGNINEVKSYSPMTSKRRQEKRPIQQARQKELSNSGYRKKNIVSAEESMVASLMALELGQSAEEELLDTESFGELWLKYSIEHETTVEEHYPMDTITKLISSQWNFYIVQVIGQEFIAAQEGDQVLLHGNVTDDNIVLTVRTPTKSSMSRFLNLYAV</sequence>
<keyword evidence="8" id="KW-1185">Reference proteome</keyword>
<reference evidence="7" key="1">
    <citation type="journal article" date="2022" name="IScience">
        <title>Evolution of zygomycete secretomes and the origins of terrestrial fungal ecologies.</title>
        <authorList>
            <person name="Chang Y."/>
            <person name="Wang Y."/>
            <person name="Mondo S."/>
            <person name="Ahrendt S."/>
            <person name="Andreopoulos W."/>
            <person name="Barry K."/>
            <person name="Beard J."/>
            <person name="Benny G.L."/>
            <person name="Blankenship S."/>
            <person name="Bonito G."/>
            <person name="Cuomo C."/>
            <person name="Desiro A."/>
            <person name="Gervers K.A."/>
            <person name="Hundley H."/>
            <person name="Kuo A."/>
            <person name="LaButti K."/>
            <person name="Lang B.F."/>
            <person name="Lipzen A."/>
            <person name="O'Donnell K."/>
            <person name="Pangilinan J."/>
            <person name="Reynolds N."/>
            <person name="Sandor L."/>
            <person name="Smith M.E."/>
            <person name="Tsang A."/>
            <person name="Grigoriev I.V."/>
            <person name="Stajich J.E."/>
            <person name="Spatafora J.W."/>
        </authorList>
    </citation>
    <scope>NUCLEOTIDE SEQUENCE</scope>
    <source>
        <strain evidence="7">RSA 2281</strain>
    </source>
</reference>
<dbReference type="InterPro" id="IPR050840">
    <property type="entry name" value="Adaptor_Complx_Large_Subunit"/>
</dbReference>
<evidence type="ECO:0000313" key="7">
    <source>
        <dbReference type="EMBL" id="KAI9276705.1"/>
    </source>
</evidence>
<evidence type="ECO:0000256" key="3">
    <source>
        <dbReference type="ARBA" id="ARBA00022927"/>
    </source>
</evidence>
<dbReference type="Pfam" id="PF01602">
    <property type="entry name" value="Adaptin_N"/>
    <property type="match status" value="1"/>
</dbReference>
<dbReference type="SUPFAM" id="SSF48371">
    <property type="entry name" value="ARM repeat"/>
    <property type="match status" value="1"/>
</dbReference>
<keyword evidence="3" id="KW-0653">Protein transport</keyword>
<evidence type="ECO:0000313" key="8">
    <source>
        <dbReference type="Proteomes" id="UP001209540"/>
    </source>
</evidence>
<evidence type="ECO:0000256" key="1">
    <source>
        <dbReference type="ARBA" id="ARBA00004308"/>
    </source>
</evidence>
<dbReference type="GO" id="GO:0012505">
    <property type="term" value="C:endomembrane system"/>
    <property type="evidence" value="ECO:0007669"/>
    <property type="project" value="UniProtKB-SubCell"/>
</dbReference>
<accession>A0AAD5PJD3</accession>
<dbReference type="InterPro" id="IPR028269">
    <property type="entry name" value="AP4E1_C"/>
</dbReference>
<evidence type="ECO:0000256" key="4">
    <source>
        <dbReference type="ARBA" id="ARBA00023136"/>
    </source>
</evidence>
<comment type="caution">
    <text evidence="7">The sequence shown here is derived from an EMBL/GenBank/DDBJ whole genome shotgun (WGS) entry which is preliminary data.</text>
</comment>
<evidence type="ECO:0000259" key="6">
    <source>
        <dbReference type="SMART" id="SM01356"/>
    </source>
</evidence>
<comment type="subcellular location">
    <subcellularLocation>
        <location evidence="1">Endomembrane system</location>
    </subcellularLocation>
</comment>
<keyword evidence="4" id="KW-0472">Membrane</keyword>
<dbReference type="InterPro" id="IPR016024">
    <property type="entry name" value="ARM-type_fold"/>
</dbReference>
<evidence type="ECO:0000256" key="5">
    <source>
        <dbReference type="SAM" id="MobiDB-lite"/>
    </source>
</evidence>
<dbReference type="AlphaFoldDB" id="A0AAD5PJD3"/>
<organism evidence="7 8">
    <name type="scientific">Phascolomyces articulosus</name>
    <dbReference type="NCBI Taxonomy" id="60185"/>
    <lineage>
        <taxon>Eukaryota</taxon>
        <taxon>Fungi</taxon>
        <taxon>Fungi incertae sedis</taxon>
        <taxon>Mucoromycota</taxon>
        <taxon>Mucoromycotina</taxon>
        <taxon>Mucoromycetes</taxon>
        <taxon>Mucorales</taxon>
        <taxon>Lichtheimiaceae</taxon>
        <taxon>Phascolomyces</taxon>
    </lineage>
</organism>
<dbReference type="Gene3D" id="1.25.10.10">
    <property type="entry name" value="Leucine-rich Repeat Variant"/>
    <property type="match status" value="1"/>
</dbReference>
<dbReference type="EMBL" id="JAIXMP010000002">
    <property type="protein sequence ID" value="KAI9276705.1"/>
    <property type="molecule type" value="Genomic_DNA"/>
</dbReference>
<dbReference type="InterPro" id="IPR002553">
    <property type="entry name" value="Clathrin/coatomer_adapt-like_N"/>
</dbReference>
<dbReference type="GO" id="GO:0016192">
    <property type="term" value="P:vesicle-mediated transport"/>
    <property type="evidence" value="ECO:0007669"/>
    <property type="project" value="InterPro"/>
</dbReference>
<proteinExistence type="predicted"/>
<dbReference type="InterPro" id="IPR011989">
    <property type="entry name" value="ARM-like"/>
</dbReference>
<dbReference type="GO" id="GO:0006886">
    <property type="term" value="P:intracellular protein transport"/>
    <property type="evidence" value="ECO:0007669"/>
    <property type="project" value="InterPro"/>
</dbReference>
<name>A0AAD5PJD3_9FUNG</name>
<protein>
    <submittedName>
        <fullName evidence="7">Armadillo-type protein</fullName>
    </submittedName>
</protein>
<gene>
    <name evidence="7" type="ORF">BDA99DRAFT_554662</name>
</gene>
<keyword evidence="2" id="KW-0813">Transport</keyword>
<feature type="region of interest" description="Disordered" evidence="5">
    <location>
        <begin position="614"/>
        <end position="676"/>
    </location>
</feature>
<dbReference type="GO" id="GO:0030117">
    <property type="term" value="C:membrane coat"/>
    <property type="evidence" value="ECO:0007669"/>
    <property type="project" value="InterPro"/>
</dbReference>